<dbReference type="Proteomes" id="UP000190539">
    <property type="component" value="Unassembled WGS sequence"/>
</dbReference>
<evidence type="ECO:0000313" key="2">
    <source>
        <dbReference type="Proteomes" id="UP000190539"/>
    </source>
</evidence>
<comment type="caution">
    <text evidence="1">The sequence shown here is derived from an EMBL/GenBank/DDBJ whole genome shotgun (WGS) entry which is preliminary data.</text>
</comment>
<name>A0A1V4AFB8_9ACTN</name>
<proteinExistence type="predicted"/>
<dbReference type="STRING" id="83656.B1H18_04835"/>
<reference evidence="1 2" key="1">
    <citation type="submission" date="2017-02" db="EMBL/GenBank/DDBJ databases">
        <title>Draft Genome Sequence of Streptomyces tsukubaensis F601, a Producer of the immunosuppressant tacrolimus FK506.</title>
        <authorList>
            <person name="Zong G."/>
            <person name="Zhong C."/>
            <person name="Fu J."/>
            <person name="Qin R."/>
            <person name="Cao G."/>
        </authorList>
    </citation>
    <scope>NUCLEOTIDE SEQUENCE [LARGE SCALE GENOMIC DNA]</scope>
    <source>
        <strain evidence="1 2">F601</strain>
    </source>
</reference>
<gene>
    <name evidence="1" type="ORF">B1H18_04835</name>
</gene>
<accession>A0A1V4AFB8</accession>
<dbReference type="OrthoDB" id="3197455at2"/>
<protein>
    <submittedName>
        <fullName evidence="1">Uncharacterized protein</fullName>
    </submittedName>
</protein>
<sequence>MGSIGSLGSDSGFGHPQVRGIEAQAFAHLTEVTEVTGPQARQRVRAAFDLRRKRFVLPPGQLNVR</sequence>
<organism evidence="1 2">
    <name type="scientific">Streptomyces tsukubensis</name>
    <dbReference type="NCBI Taxonomy" id="83656"/>
    <lineage>
        <taxon>Bacteria</taxon>
        <taxon>Bacillati</taxon>
        <taxon>Actinomycetota</taxon>
        <taxon>Actinomycetes</taxon>
        <taxon>Kitasatosporales</taxon>
        <taxon>Streptomycetaceae</taxon>
        <taxon>Streptomyces</taxon>
    </lineage>
</organism>
<dbReference type="EMBL" id="MVFC01000002">
    <property type="protein sequence ID" value="OON82346.1"/>
    <property type="molecule type" value="Genomic_DNA"/>
</dbReference>
<keyword evidence="2" id="KW-1185">Reference proteome</keyword>
<dbReference type="RefSeq" id="WP_077965063.1">
    <property type="nucleotide sequence ID" value="NZ_CP045178.1"/>
</dbReference>
<evidence type="ECO:0000313" key="1">
    <source>
        <dbReference type="EMBL" id="OON82346.1"/>
    </source>
</evidence>
<dbReference type="AlphaFoldDB" id="A0A1V4AFB8"/>